<dbReference type="EMBL" id="JAGMUU010000059">
    <property type="protein sequence ID" value="KAH7111013.1"/>
    <property type="molecule type" value="Genomic_DNA"/>
</dbReference>
<feature type="non-terminal residue" evidence="1">
    <location>
        <position position="161"/>
    </location>
</feature>
<evidence type="ECO:0000313" key="2">
    <source>
        <dbReference type="Proteomes" id="UP000717696"/>
    </source>
</evidence>
<dbReference type="OrthoDB" id="538223at2759"/>
<proteinExistence type="predicted"/>
<feature type="non-terminal residue" evidence="1">
    <location>
        <position position="1"/>
    </location>
</feature>
<dbReference type="Proteomes" id="UP000717696">
    <property type="component" value="Unassembled WGS sequence"/>
</dbReference>
<comment type="caution">
    <text evidence="1">The sequence shown here is derived from an EMBL/GenBank/DDBJ whole genome shotgun (WGS) entry which is preliminary data.</text>
</comment>
<protein>
    <submittedName>
        <fullName evidence="1">Uncharacterized protein</fullName>
    </submittedName>
</protein>
<reference evidence="1" key="1">
    <citation type="journal article" date="2021" name="Nat. Commun.">
        <title>Genetic determinants of endophytism in the Arabidopsis root mycobiome.</title>
        <authorList>
            <person name="Mesny F."/>
            <person name="Miyauchi S."/>
            <person name="Thiergart T."/>
            <person name="Pickel B."/>
            <person name="Atanasova L."/>
            <person name="Karlsson M."/>
            <person name="Huettel B."/>
            <person name="Barry K.W."/>
            <person name="Haridas S."/>
            <person name="Chen C."/>
            <person name="Bauer D."/>
            <person name="Andreopoulos W."/>
            <person name="Pangilinan J."/>
            <person name="LaButti K."/>
            <person name="Riley R."/>
            <person name="Lipzen A."/>
            <person name="Clum A."/>
            <person name="Drula E."/>
            <person name="Henrissat B."/>
            <person name="Kohler A."/>
            <person name="Grigoriev I.V."/>
            <person name="Martin F.M."/>
            <person name="Hacquard S."/>
        </authorList>
    </citation>
    <scope>NUCLEOTIDE SEQUENCE</scope>
    <source>
        <strain evidence="1">MPI-CAGE-AT-0021</strain>
    </source>
</reference>
<evidence type="ECO:0000313" key="1">
    <source>
        <dbReference type="EMBL" id="KAH7111013.1"/>
    </source>
</evidence>
<keyword evidence="2" id="KW-1185">Reference proteome</keyword>
<dbReference type="AlphaFoldDB" id="A0A9P9D1K1"/>
<accession>A0A9P9D1K1</accession>
<sequence>KFLQFQRESQISQLDATYLPVLNRLIEGLANRQRDRAIERFRHILGSIVVLGSPLPTSALGRLLNVQKEMINDQLDLLHSVLSIPSSDQSPVRMLHLSFRDFLVDDEKRHKHLFWVDEKRAHNQLAMQCLRVMNMHLETDMCKLIQQGTNCATISSKHIDS</sequence>
<gene>
    <name evidence="1" type="ORF">B0J13DRAFT_660407</name>
</gene>
<name>A0A9P9D1K1_9HYPO</name>
<organism evidence="1 2">
    <name type="scientific">Dactylonectria estremocensis</name>
    <dbReference type="NCBI Taxonomy" id="1079267"/>
    <lineage>
        <taxon>Eukaryota</taxon>
        <taxon>Fungi</taxon>
        <taxon>Dikarya</taxon>
        <taxon>Ascomycota</taxon>
        <taxon>Pezizomycotina</taxon>
        <taxon>Sordariomycetes</taxon>
        <taxon>Hypocreomycetidae</taxon>
        <taxon>Hypocreales</taxon>
        <taxon>Nectriaceae</taxon>
        <taxon>Dactylonectria</taxon>
    </lineage>
</organism>